<evidence type="ECO:0000259" key="1">
    <source>
        <dbReference type="Pfam" id="PF12937"/>
    </source>
</evidence>
<dbReference type="Pfam" id="PF12937">
    <property type="entry name" value="F-box-like"/>
    <property type="match status" value="1"/>
</dbReference>
<dbReference type="GeneID" id="8848456"/>
<feature type="domain" description="F-box" evidence="1">
    <location>
        <begin position="12"/>
        <end position="50"/>
    </location>
</feature>
<reference evidence="2 3" key="1">
    <citation type="journal article" date="2010" name="Cell">
        <title>The genome of Naegleria gruberi illuminates early eukaryotic versatility.</title>
        <authorList>
            <person name="Fritz-Laylin L.K."/>
            <person name="Prochnik S.E."/>
            <person name="Ginger M.L."/>
            <person name="Dacks J.B."/>
            <person name="Carpenter M.L."/>
            <person name="Field M.C."/>
            <person name="Kuo A."/>
            <person name="Paredez A."/>
            <person name="Chapman J."/>
            <person name="Pham J."/>
            <person name="Shu S."/>
            <person name="Neupane R."/>
            <person name="Cipriano M."/>
            <person name="Mancuso J."/>
            <person name="Tu H."/>
            <person name="Salamov A."/>
            <person name="Lindquist E."/>
            <person name="Shapiro H."/>
            <person name="Lucas S."/>
            <person name="Grigoriev I.V."/>
            <person name="Cande W.Z."/>
            <person name="Fulton C."/>
            <person name="Rokhsar D.S."/>
            <person name="Dawson S.C."/>
        </authorList>
    </citation>
    <scope>NUCLEOTIDE SEQUENCE [LARGE SCALE GENOMIC DNA]</scope>
    <source>
        <strain evidence="2 3">NEG-M</strain>
    </source>
</reference>
<dbReference type="Proteomes" id="UP000006671">
    <property type="component" value="Unassembled WGS sequence"/>
</dbReference>
<keyword evidence="3" id="KW-1185">Reference proteome</keyword>
<dbReference type="RefSeq" id="XP_002677259.1">
    <property type="nucleotide sequence ID" value="XM_002677213.1"/>
</dbReference>
<dbReference type="VEuPathDB" id="AmoebaDB:NAEGRDRAFT_67711"/>
<protein>
    <recommendedName>
        <fullName evidence="1">F-box domain-containing protein</fullName>
    </recommendedName>
</protein>
<dbReference type="Gene3D" id="1.20.1280.50">
    <property type="match status" value="1"/>
</dbReference>
<evidence type="ECO:0000313" key="2">
    <source>
        <dbReference type="EMBL" id="EFC44515.1"/>
    </source>
</evidence>
<proteinExistence type="predicted"/>
<dbReference type="AlphaFoldDB" id="D2VFQ9"/>
<dbReference type="OrthoDB" id="3219396at2759"/>
<dbReference type="OMA" id="EVINDDH"/>
<dbReference type="InterPro" id="IPR036047">
    <property type="entry name" value="F-box-like_dom_sf"/>
</dbReference>
<evidence type="ECO:0000313" key="3">
    <source>
        <dbReference type="Proteomes" id="UP000006671"/>
    </source>
</evidence>
<dbReference type="EMBL" id="GG738868">
    <property type="protein sequence ID" value="EFC44515.1"/>
    <property type="molecule type" value="Genomic_DNA"/>
</dbReference>
<sequence length="233" mass="27673">MIRRLLLDDLSLMQIFFFLSPEELSLRVGQVCKQWYNVAIRNDIWRFMCYKCISVSGKNSKIGVDEFFDRNSIDTSISEQFFKKAYYDKKLKTNLLIIRNFDSRVTVKSMYLENDVSLLKYIPLTQSKEKKSINFTVKYGEKPEFIDEIIRHRDLICVSEHNHNYVVVNLCEVSPKQSRKNLTGFKILCKYVMKLSHEALSKSKRWEYKLIESSIFIQSLMKGQKKKQSCYDY</sequence>
<organism evidence="3">
    <name type="scientific">Naegleria gruberi</name>
    <name type="common">Amoeba</name>
    <dbReference type="NCBI Taxonomy" id="5762"/>
    <lineage>
        <taxon>Eukaryota</taxon>
        <taxon>Discoba</taxon>
        <taxon>Heterolobosea</taxon>
        <taxon>Tetramitia</taxon>
        <taxon>Eutetramitia</taxon>
        <taxon>Vahlkampfiidae</taxon>
        <taxon>Naegleria</taxon>
    </lineage>
</organism>
<dbReference type="InterPro" id="IPR001810">
    <property type="entry name" value="F-box_dom"/>
</dbReference>
<dbReference type="KEGG" id="ngr:NAEGRDRAFT_67711"/>
<accession>D2VFQ9</accession>
<name>D2VFQ9_NAEGR</name>
<dbReference type="SUPFAM" id="SSF81383">
    <property type="entry name" value="F-box domain"/>
    <property type="match status" value="1"/>
</dbReference>
<dbReference type="InParanoid" id="D2VFQ9"/>
<gene>
    <name evidence="2" type="ORF">NAEGRDRAFT_67711</name>
</gene>